<dbReference type="GeneID" id="36286217"/>
<protein>
    <submittedName>
        <fullName evidence="1">Uncharacterized protein</fullName>
    </submittedName>
</protein>
<dbReference type="Proteomes" id="UP000077154">
    <property type="component" value="Unassembled WGS sequence"/>
</dbReference>
<dbReference type="OrthoDB" id="3439990at2759"/>
<sequence length="189" mass="20974">MNAFRNVNLDFLDNRCGTKRVGAIKFKWQVDKAGIIETSFKAAIEFITATDIIIIVFWVKADHEAFPLPPTAGSFLSPSEGIMTQSRAPTDTDTLPGAKNLRVSEIITIANRREYFASSRRILQEHSGRHNVESSMVGPWVDSESSGDEDGTLIVRSVAKLREPKPLRITEVSSLAKICRLGRSRGDLE</sequence>
<accession>A0A177AFR4</accession>
<gene>
    <name evidence="1" type="ORF">VC83_03140</name>
</gene>
<reference evidence="1" key="1">
    <citation type="submission" date="2016-03" db="EMBL/GenBank/DDBJ databases">
        <title>Updated assembly of Pseudogymnoascus destructans, the fungus causing white-nose syndrome of bats.</title>
        <authorList>
            <person name="Palmer J.M."/>
            <person name="Drees K.P."/>
            <person name="Foster J.T."/>
            <person name="Lindner D.L."/>
        </authorList>
    </citation>
    <scope>NUCLEOTIDE SEQUENCE [LARGE SCALE GENOMIC DNA]</scope>
    <source>
        <strain evidence="1">20631-21</strain>
    </source>
</reference>
<proteinExistence type="predicted"/>
<organism evidence="1">
    <name type="scientific">Pseudogymnoascus destructans</name>
    <dbReference type="NCBI Taxonomy" id="655981"/>
    <lineage>
        <taxon>Eukaryota</taxon>
        <taxon>Fungi</taxon>
        <taxon>Dikarya</taxon>
        <taxon>Ascomycota</taxon>
        <taxon>Pezizomycotina</taxon>
        <taxon>Leotiomycetes</taxon>
        <taxon>Thelebolales</taxon>
        <taxon>Thelebolaceae</taxon>
        <taxon>Pseudogymnoascus</taxon>
    </lineage>
</organism>
<dbReference type="AlphaFoldDB" id="A0A177AFR4"/>
<dbReference type="VEuPathDB" id="FungiDB:GMDG_03990"/>
<name>A0A177AFR4_9PEZI</name>
<evidence type="ECO:0000313" key="1">
    <source>
        <dbReference type="EMBL" id="OAF59994.1"/>
    </source>
</evidence>
<dbReference type="EMBL" id="KV441392">
    <property type="protein sequence ID" value="OAF59994.1"/>
    <property type="molecule type" value="Genomic_DNA"/>
</dbReference>
<dbReference type="RefSeq" id="XP_024325276.1">
    <property type="nucleotide sequence ID" value="XM_024466789.1"/>
</dbReference>